<name>A0A8S1L835_PARPR</name>
<dbReference type="EC" id="2.7.11.1" evidence="1"/>
<comment type="caution">
    <text evidence="11">The sequence shown here is derived from an EMBL/GenBank/DDBJ whole genome shotgun (WGS) entry which is preliminary data.</text>
</comment>
<evidence type="ECO:0000256" key="6">
    <source>
        <dbReference type="ARBA" id="ARBA00022840"/>
    </source>
</evidence>
<dbReference type="SMART" id="SM00220">
    <property type="entry name" value="S_TKc"/>
    <property type="match status" value="1"/>
</dbReference>
<sequence>MKSLNYRFPHSRQDSGQMNIVRSQLPQGQQVINVLNNRQNEQNCDRSPAPMVHGLQKFAVPSSQQSSANHSKKSSISKQQQPKQIGFLNYLILKDKSQIIQDEEKENNNETIVQKNMFNFQFVIGIGGFGKVWKVEYKKNGQIYAMKEMSKALIIAKKSVNSVMNERNILSNLKHPFLVNIYYAFQDRENLFLVLDYMQGGDLRYHIGKMRRFSEDQTRFFMACIFLGLEYMHSKNSLHRDIKPENLVLDKNGYIRITDLGIARIQRPDNAQDTSGTPGYMGMIFEQILLAPEVMCRQNHSFAVDYFALGVIGYEFMLGKRPYTGRSRKEIRDQILAKQVQIKRSEIPDNWSLESADFINRLIQRKPANRLGFNGPHELRQHSWFKNFPWQKLMNKELKSPYIPNQNEDNFDARQISIEDDENNELIQQHSIMLRRNSIQSQFSGYEMDNFSDKQNTQFNNF</sequence>
<dbReference type="InterPro" id="IPR050236">
    <property type="entry name" value="Ser_Thr_kinase_AGC"/>
</dbReference>
<dbReference type="InterPro" id="IPR017441">
    <property type="entry name" value="Protein_kinase_ATP_BS"/>
</dbReference>
<dbReference type="PANTHER" id="PTHR24356:SF374">
    <property type="entry name" value="PROTEIN KINASE DOMAIN-CONTAINING PROTEIN"/>
    <property type="match status" value="1"/>
</dbReference>
<evidence type="ECO:0000256" key="2">
    <source>
        <dbReference type="ARBA" id="ARBA00022527"/>
    </source>
</evidence>
<dbReference type="FunFam" id="1.10.510.10:FF:000454">
    <property type="entry name" value="Uncharacterized protein"/>
    <property type="match status" value="1"/>
</dbReference>
<dbReference type="Proteomes" id="UP000688137">
    <property type="component" value="Unassembled WGS sequence"/>
</dbReference>
<feature type="binding site" evidence="7">
    <location>
        <position position="157"/>
    </location>
    <ligand>
        <name>ATP</name>
        <dbReference type="ChEBI" id="CHEBI:30616"/>
    </ligand>
</feature>
<gene>
    <name evidence="11" type="ORF">PPRIM_AZ9-3.1.T0320175</name>
</gene>
<evidence type="ECO:0000259" key="9">
    <source>
        <dbReference type="PROSITE" id="PS50011"/>
    </source>
</evidence>
<reference evidence="11" key="1">
    <citation type="submission" date="2021-01" db="EMBL/GenBank/DDBJ databases">
        <authorList>
            <consortium name="Genoscope - CEA"/>
            <person name="William W."/>
        </authorList>
    </citation>
    <scope>NUCLEOTIDE SEQUENCE</scope>
</reference>
<dbReference type="InterPro" id="IPR000719">
    <property type="entry name" value="Prot_kinase_dom"/>
</dbReference>
<evidence type="ECO:0000256" key="1">
    <source>
        <dbReference type="ARBA" id="ARBA00012513"/>
    </source>
</evidence>
<dbReference type="PANTHER" id="PTHR24356">
    <property type="entry name" value="SERINE/THREONINE-PROTEIN KINASE"/>
    <property type="match status" value="1"/>
</dbReference>
<keyword evidence="5" id="KW-0418">Kinase</keyword>
<evidence type="ECO:0000313" key="12">
    <source>
        <dbReference type="Proteomes" id="UP000688137"/>
    </source>
</evidence>
<evidence type="ECO:0000256" key="5">
    <source>
        <dbReference type="ARBA" id="ARBA00022777"/>
    </source>
</evidence>
<keyword evidence="3" id="KW-0808">Transferase</keyword>
<evidence type="ECO:0000259" key="10">
    <source>
        <dbReference type="PROSITE" id="PS51285"/>
    </source>
</evidence>
<feature type="domain" description="AGC-kinase C-terminal" evidence="10">
    <location>
        <begin position="386"/>
        <end position="458"/>
    </location>
</feature>
<evidence type="ECO:0000256" key="8">
    <source>
        <dbReference type="SAM" id="MobiDB-lite"/>
    </source>
</evidence>
<dbReference type="PROSITE" id="PS51285">
    <property type="entry name" value="AGC_KINASE_CTER"/>
    <property type="match status" value="1"/>
</dbReference>
<protein>
    <recommendedName>
        <fullName evidence="1">non-specific serine/threonine protein kinase</fullName>
        <ecNumber evidence="1">2.7.11.1</ecNumber>
    </recommendedName>
</protein>
<dbReference type="GO" id="GO:0035556">
    <property type="term" value="P:intracellular signal transduction"/>
    <property type="evidence" value="ECO:0007669"/>
    <property type="project" value="TreeGrafter"/>
</dbReference>
<dbReference type="PROSITE" id="PS50011">
    <property type="entry name" value="PROTEIN_KINASE_DOM"/>
    <property type="match status" value="1"/>
</dbReference>
<keyword evidence="12" id="KW-1185">Reference proteome</keyword>
<dbReference type="FunFam" id="3.30.200.20:FF:000654">
    <property type="entry name" value="Uncharacterized protein"/>
    <property type="match status" value="1"/>
</dbReference>
<dbReference type="CDD" id="cd05578">
    <property type="entry name" value="STKc_Yank1"/>
    <property type="match status" value="1"/>
</dbReference>
<accession>A0A8S1L835</accession>
<keyword evidence="4 7" id="KW-0547">Nucleotide-binding</keyword>
<evidence type="ECO:0000256" key="4">
    <source>
        <dbReference type="ARBA" id="ARBA00022741"/>
    </source>
</evidence>
<proteinExistence type="predicted"/>
<dbReference type="Pfam" id="PF00069">
    <property type="entry name" value="Pkinase"/>
    <property type="match status" value="1"/>
</dbReference>
<evidence type="ECO:0000313" key="11">
    <source>
        <dbReference type="EMBL" id="CAD8061812.1"/>
    </source>
</evidence>
<organism evidence="11 12">
    <name type="scientific">Paramecium primaurelia</name>
    <dbReference type="NCBI Taxonomy" id="5886"/>
    <lineage>
        <taxon>Eukaryota</taxon>
        <taxon>Sar</taxon>
        <taxon>Alveolata</taxon>
        <taxon>Ciliophora</taxon>
        <taxon>Intramacronucleata</taxon>
        <taxon>Oligohymenophorea</taxon>
        <taxon>Peniculida</taxon>
        <taxon>Parameciidae</taxon>
        <taxon>Paramecium</taxon>
    </lineage>
</organism>
<feature type="domain" description="Protein kinase" evidence="9">
    <location>
        <begin position="118"/>
        <end position="385"/>
    </location>
</feature>
<dbReference type="EMBL" id="CAJJDM010000031">
    <property type="protein sequence ID" value="CAD8061812.1"/>
    <property type="molecule type" value="Genomic_DNA"/>
</dbReference>
<dbReference type="OMA" id="QIGFLNY"/>
<feature type="region of interest" description="Disordered" evidence="8">
    <location>
        <begin position="60"/>
        <end position="81"/>
    </location>
</feature>
<dbReference type="GO" id="GO:0005524">
    <property type="term" value="F:ATP binding"/>
    <property type="evidence" value="ECO:0007669"/>
    <property type="project" value="UniProtKB-UniRule"/>
</dbReference>
<evidence type="ECO:0000256" key="3">
    <source>
        <dbReference type="ARBA" id="ARBA00022679"/>
    </source>
</evidence>
<dbReference type="InterPro" id="IPR000961">
    <property type="entry name" value="AGC-kinase_C"/>
</dbReference>
<dbReference type="AlphaFoldDB" id="A0A8S1L835"/>
<dbReference type="PROSITE" id="PS00107">
    <property type="entry name" value="PROTEIN_KINASE_ATP"/>
    <property type="match status" value="1"/>
</dbReference>
<keyword evidence="6 7" id="KW-0067">ATP-binding</keyword>
<evidence type="ECO:0000256" key="7">
    <source>
        <dbReference type="PROSITE-ProRule" id="PRU10141"/>
    </source>
</evidence>
<dbReference type="GO" id="GO:0004674">
    <property type="term" value="F:protein serine/threonine kinase activity"/>
    <property type="evidence" value="ECO:0007669"/>
    <property type="project" value="UniProtKB-KW"/>
</dbReference>
<keyword evidence="2" id="KW-0723">Serine/threonine-protein kinase</keyword>